<organism evidence="2 3">
    <name type="scientific">Sediminimonas qiaohouensis</name>
    <dbReference type="NCBI Taxonomy" id="552061"/>
    <lineage>
        <taxon>Bacteria</taxon>
        <taxon>Pseudomonadati</taxon>
        <taxon>Pseudomonadota</taxon>
        <taxon>Alphaproteobacteria</taxon>
        <taxon>Rhodobacterales</taxon>
        <taxon>Roseobacteraceae</taxon>
        <taxon>Sediminimonas</taxon>
    </lineage>
</organism>
<feature type="transmembrane region" description="Helical" evidence="1">
    <location>
        <begin position="219"/>
        <end position="240"/>
    </location>
</feature>
<evidence type="ECO:0000256" key="1">
    <source>
        <dbReference type="SAM" id="Phobius"/>
    </source>
</evidence>
<comment type="caution">
    <text evidence="2">The sequence shown here is derived from an EMBL/GenBank/DDBJ whole genome shotgun (WGS) entry which is preliminary data.</text>
</comment>
<dbReference type="Proteomes" id="UP000483078">
    <property type="component" value="Unassembled WGS sequence"/>
</dbReference>
<name>A0A7C9H9R5_9RHOB</name>
<feature type="transmembrane region" description="Helical" evidence="1">
    <location>
        <begin position="187"/>
        <end position="207"/>
    </location>
</feature>
<accession>A0A7C9H9R5</accession>
<feature type="transmembrane region" description="Helical" evidence="1">
    <location>
        <begin position="74"/>
        <end position="94"/>
    </location>
</feature>
<keyword evidence="1" id="KW-1133">Transmembrane helix</keyword>
<feature type="transmembrane region" description="Helical" evidence="1">
    <location>
        <begin position="283"/>
        <end position="307"/>
    </location>
</feature>
<evidence type="ECO:0000313" key="2">
    <source>
        <dbReference type="EMBL" id="MTJ03330.1"/>
    </source>
</evidence>
<dbReference type="RefSeq" id="WP_273247793.1">
    <property type="nucleotide sequence ID" value="NZ_VENJ01000002.1"/>
</dbReference>
<evidence type="ECO:0000313" key="3">
    <source>
        <dbReference type="Proteomes" id="UP000483078"/>
    </source>
</evidence>
<feature type="transmembrane region" description="Helical" evidence="1">
    <location>
        <begin position="18"/>
        <end position="35"/>
    </location>
</feature>
<feature type="transmembrane region" description="Helical" evidence="1">
    <location>
        <begin position="252"/>
        <end position="271"/>
    </location>
</feature>
<dbReference type="InterPro" id="IPR025291">
    <property type="entry name" value="DUF4153"/>
</dbReference>
<feature type="transmembrane region" description="Helical" evidence="1">
    <location>
        <begin position="319"/>
        <end position="341"/>
    </location>
</feature>
<proteinExistence type="predicted"/>
<dbReference type="Pfam" id="PF13687">
    <property type="entry name" value="DUF4153"/>
    <property type="match status" value="1"/>
</dbReference>
<dbReference type="EMBL" id="VENJ01000002">
    <property type="protein sequence ID" value="MTJ03330.1"/>
    <property type="molecule type" value="Genomic_DNA"/>
</dbReference>
<protein>
    <submittedName>
        <fullName evidence="2">DUF4153 domain-containing protein</fullName>
    </submittedName>
</protein>
<dbReference type="AlphaFoldDB" id="A0A7C9H9R5"/>
<keyword evidence="1" id="KW-0472">Membrane</keyword>
<feature type="transmembrane region" description="Helical" evidence="1">
    <location>
        <begin position="47"/>
        <end position="67"/>
    </location>
</feature>
<reference evidence="2 3" key="1">
    <citation type="submission" date="2019-06" db="EMBL/GenBank/DDBJ databases">
        <title>Enrichment of Autotrophic Halophilic Microorganisms from Red Sea Brine Pool Using Microbial Electrosynthesis System.</title>
        <authorList>
            <person name="Alqahtani M.F."/>
            <person name="Bajracharya S."/>
            <person name="Katuri K.P."/>
            <person name="Ali M."/>
            <person name="Saikaly P.E."/>
        </authorList>
    </citation>
    <scope>NUCLEOTIDE SEQUENCE [LARGE SCALE GENOMIC DNA]</scope>
    <source>
        <strain evidence="2">MES6</strain>
    </source>
</reference>
<feature type="transmembrane region" description="Helical" evidence="1">
    <location>
        <begin position="353"/>
        <end position="373"/>
    </location>
</feature>
<keyword evidence="1" id="KW-0812">Transmembrane</keyword>
<feature type="transmembrane region" description="Helical" evidence="1">
    <location>
        <begin position="106"/>
        <end position="127"/>
    </location>
</feature>
<sequence>MARATPRDRDRSITRTRAAMALIGVVAGLSVWFLFDRLPELLDNPRLTLLLTAAVAGGFGVTLALAGPARPARAALAALILAVPGALLLSWAALRYDTVEAALRSGHLLAAFTGYLFIATPFASACLEAPRLWRNYAALFDAAWTILMRYAAGWLFVAIFWGVALLSDAVLGLVGITVIADLIEVDWAVAALSGLVLGLALAVIYELREYLSPHLLLRLLRLLSPIVLAVMVVFLAAAALRGVSGLLGDLSVAGTLLAMSLAAIALVSVAIDCDNGRAVHGRAMRLVVEALAVLLPLLVAVAIWALWQRVAQYGWTPDRLVAALSAAVIMAYAILYAVAVLRRHHWMDRVRRANVAMALVVAGLCVLWLTPLLNAERIATASQVSRFADGRAPLDDLALWEMAHRWGRPGDAGLERLAQMQDHPEHGALLTRIADARRARTQQGYARLAGDGGDIAAALAAAVPLRPEDQVLPQGAFAGLAPFYQRQALEACRRTLGDSRPGCVLVMARFNSHLDLPQGVMLLRAGEARIIAHAVELRAGRLRRTGGLRDVTTGLSASLTTEAIARALDGDFRVRPAGLNMIELGGKGLVPEN</sequence>
<feature type="transmembrane region" description="Helical" evidence="1">
    <location>
        <begin position="147"/>
        <end position="167"/>
    </location>
</feature>
<gene>
    <name evidence="2" type="ORF">FH759_01370</name>
</gene>